<dbReference type="Proteomes" id="UP000663846">
    <property type="component" value="Unassembled WGS sequence"/>
</dbReference>
<protein>
    <recommendedName>
        <fullName evidence="7">FAD-binding domain-containing protein</fullName>
    </recommendedName>
</protein>
<dbReference type="PANTHER" id="PTHR46972">
    <property type="entry name" value="MONOOXYGENASE ASQM-RELATED"/>
    <property type="match status" value="1"/>
</dbReference>
<accession>A0A8H3A0B0</accession>
<evidence type="ECO:0000256" key="1">
    <source>
        <dbReference type="ARBA" id="ARBA00022630"/>
    </source>
</evidence>
<keyword evidence="4" id="KW-0503">Monooxygenase</keyword>
<keyword evidence="2" id="KW-0274">FAD</keyword>
<dbReference type="Gene3D" id="3.50.50.60">
    <property type="entry name" value="FAD/NAD(P)-binding domain"/>
    <property type="match status" value="1"/>
</dbReference>
<evidence type="ECO:0000256" key="2">
    <source>
        <dbReference type="ARBA" id="ARBA00022827"/>
    </source>
</evidence>
<organism evidence="5 6">
    <name type="scientific">Rhizoctonia solani</name>
    <dbReference type="NCBI Taxonomy" id="456999"/>
    <lineage>
        <taxon>Eukaryota</taxon>
        <taxon>Fungi</taxon>
        <taxon>Dikarya</taxon>
        <taxon>Basidiomycota</taxon>
        <taxon>Agaricomycotina</taxon>
        <taxon>Agaricomycetes</taxon>
        <taxon>Cantharellales</taxon>
        <taxon>Ceratobasidiaceae</taxon>
        <taxon>Rhizoctonia</taxon>
    </lineage>
</organism>
<evidence type="ECO:0000256" key="3">
    <source>
        <dbReference type="ARBA" id="ARBA00023002"/>
    </source>
</evidence>
<evidence type="ECO:0000313" key="5">
    <source>
        <dbReference type="EMBL" id="CAE6369252.1"/>
    </source>
</evidence>
<name>A0A8H3A0B0_9AGAM</name>
<proteinExistence type="predicted"/>
<gene>
    <name evidence="5" type="ORF">RDB_LOCUS24741</name>
</gene>
<evidence type="ECO:0000313" key="6">
    <source>
        <dbReference type="Proteomes" id="UP000663846"/>
    </source>
</evidence>
<keyword evidence="1" id="KW-0285">Flavoprotein</keyword>
<evidence type="ECO:0000256" key="4">
    <source>
        <dbReference type="ARBA" id="ARBA00023033"/>
    </source>
</evidence>
<dbReference type="PANTHER" id="PTHR46972:SF1">
    <property type="entry name" value="FAD DEPENDENT OXIDOREDUCTASE DOMAIN-CONTAINING PROTEIN"/>
    <property type="match status" value="1"/>
</dbReference>
<dbReference type="EMBL" id="CAJMWS010000122">
    <property type="protein sequence ID" value="CAE6369252.1"/>
    <property type="molecule type" value="Genomic_DNA"/>
</dbReference>
<reference evidence="5" key="1">
    <citation type="submission" date="2021-01" db="EMBL/GenBank/DDBJ databases">
        <authorList>
            <person name="Kaushik A."/>
        </authorList>
    </citation>
    <scope>NUCLEOTIDE SEQUENCE</scope>
    <source>
        <strain evidence="5">AG1-1C</strain>
    </source>
</reference>
<keyword evidence="3" id="KW-0560">Oxidoreductase</keyword>
<evidence type="ECO:0008006" key="7">
    <source>
        <dbReference type="Google" id="ProtNLM"/>
    </source>
</evidence>
<sequence>MLDIFEYDPSADYRPQGGSLDLHEHSGQYALCEANLWPEFLKYARYDSQEAKTFDKHGSLIIQDRGTSEGEKGTKPQIDRTELRNLLLQSIDPGMVRWGFTLSKVEPNSDNTYDLHFKNGQIEHDYDLVVGADGTWSRVRPLVTLAVPFYSGLCFIEMNIPKPEGSNYDSVNALIGRGTIYAFVASQGMYAQRLSDNSVRVYAMFYSATEDHAWAEQFIECPVEQARSKIIEQFQGWAPMLLGVLRATEGPLVPRPLYMFPVDHKWEARPGVTLIGDAGHVMTPAAGEGVDMAMWDGAELAKAIVTGIKEGNLYEKVQASELELFERAEDSARGTERNLRTFVSSDDVRENFKDIMREQEQAVGRSLWAEPQI</sequence>
<comment type="caution">
    <text evidence="5">The sequence shown here is derived from an EMBL/GenBank/DDBJ whole genome shotgun (WGS) entry which is preliminary data.</text>
</comment>
<dbReference type="InterPro" id="IPR036188">
    <property type="entry name" value="FAD/NAD-bd_sf"/>
</dbReference>
<dbReference type="GO" id="GO:0004497">
    <property type="term" value="F:monooxygenase activity"/>
    <property type="evidence" value="ECO:0007669"/>
    <property type="project" value="UniProtKB-KW"/>
</dbReference>
<dbReference type="AlphaFoldDB" id="A0A8H3A0B0"/>
<dbReference type="SUPFAM" id="SSF51905">
    <property type="entry name" value="FAD/NAD(P)-binding domain"/>
    <property type="match status" value="1"/>
</dbReference>
<dbReference type="PRINTS" id="PR00420">
    <property type="entry name" value="RNGMNOXGNASE"/>
</dbReference>